<proteinExistence type="predicted"/>
<dbReference type="InterPro" id="IPR046373">
    <property type="entry name" value="Acyl-CoA_Oxase/DH_mid-dom_sf"/>
</dbReference>
<evidence type="ECO:0000313" key="5">
    <source>
        <dbReference type="Proteomes" id="UP000031364"/>
    </source>
</evidence>
<dbReference type="SUPFAM" id="SSF56645">
    <property type="entry name" value="Acyl-CoA dehydrogenase NM domain-like"/>
    <property type="match status" value="1"/>
</dbReference>
<reference evidence="4 5" key="1">
    <citation type="journal article" date="2014" name="Int. J. Syst. Evol. Microbiol.">
        <title>Nocardia vulneris sp. nov., isolated from wounds of human patients in North America.</title>
        <authorList>
            <person name="Lasker B.A."/>
            <person name="Bell M."/>
            <person name="Klenk H.P."/>
            <person name="Sproer C."/>
            <person name="Schumann C."/>
            <person name="Schumann P."/>
            <person name="Brown J.M."/>
        </authorList>
    </citation>
    <scope>NUCLEOTIDE SEQUENCE [LARGE SCALE GENOMIC DNA]</scope>
    <source>
        <strain evidence="4 5">W9851</strain>
    </source>
</reference>
<dbReference type="Proteomes" id="UP000031364">
    <property type="component" value="Unassembled WGS sequence"/>
</dbReference>
<sequence>MSGGTTVPEVTTAAELLKAAKAFAPELAKRRQEIDAARQLPADIVERLRAMGIYAMGFSAELGGPGLTSLEQLEVFEALAYGDTATGWCAMIGAATGVYAGFLDEQAVAELMPTRDLITAGLIAPAGRADRVPGGYRLSGRWKLGSAINHADLVVGGAMVFDDGAPAADGAPLARMFCMRRDQVQVFDTWDSTGLRGSGSNDYAVDNLFIPEHHCFDFFEPKSGTGKLAEPETLPRVMPGVPLGAARAALDHVRELAEGKVLPGTGQRWANNYRVQYILGECEMDYIVARAAVVESLRTQWEALDHKRFAELPADLRIQTLLTRTHAYRACRRIVARLCELVGTASVYKPSPLDVWLRDTSTMTTHLMAHDQMLQTAGAFLLGGTPEFPLVVGER</sequence>
<feature type="domain" description="Acyl-CoA dehydrogenase/oxidase N-terminal" evidence="2">
    <location>
        <begin position="15"/>
        <end position="99"/>
    </location>
</feature>
<dbReference type="PIRSF" id="PIRSF016578">
    <property type="entry name" value="HsaA"/>
    <property type="match status" value="1"/>
</dbReference>
<dbReference type="InterPro" id="IPR036250">
    <property type="entry name" value="AcylCo_DH-like_C"/>
</dbReference>
<dbReference type="Gene3D" id="2.40.110.10">
    <property type="entry name" value="Butyryl-CoA Dehydrogenase, subunit A, domain 2"/>
    <property type="match status" value="1"/>
</dbReference>
<feature type="domain" description="Acyl-CoA dehydrogenase C-terminal" evidence="3">
    <location>
        <begin position="241"/>
        <end position="369"/>
    </location>
</feature>
<keyword evidence="5" id="KW-1185">Reference proteome</keyword>
<keyword evidence="1" id="KW-0560">Oxidoreductase</keyword>
<dbReference type="PANTHER" id="PTHR43884">
    <property type="entry name" value="ACYL-COA DEHYDROGENASE"/>
    <property type="match status" value="1"/>
</dbReference>
<evidence type="ECO:0000313" key="4">
    <source>
        <dbReference type="EMBL" id="KIA63860.1"/>
    </source>
</evidence>
<dbReference type="PANTHER" id="PTHR43884:SF12">
    <property type="entry name" value="ISOVALERYL-COA DEHYDROGENASE, MITOCHONDRIAL-RELATED"/>
    <property type="match status" value="1"/>
</dbReference>
<evidence type="ECO:0000259" key="2">
    <source>
        <dbReference type="Pfam" id="PF02771"/>
    </source>
</evidence>
<dbReference type="Gene3D" id="1.10.540.10">
    <property type="entry name" value="Acyl-CoA dehydrogenase/oxidase, N-terminal domain"/>
    <property type="match status" value="1"/>
</dbReference>
<dbReference type="InterPro" id="IPR009100">
    <property type="entry name" value="AcylCoA_DH/oxidase_NM_dom_sf"/>
</dbReference>
<dbReference type="Pfam" id="PF08028">
    <property type="entry name" value="Acyl-CoA_dh_2"/>
    <property type="match status" value="1"/>
</dbReference>
<dbReference type="RefSeq" id="WP_043671447.1">
    <property type="nucleotide sequence ID" value="NZ_BDCI01000010.1"/>
</dbReference>
<dbReference type="Gene3D" id="1.20.140.10">
    <property type="entry name" value="Butyryl-CoA Dehydrogenase, subunit A, domain 3"/>
    <property type="match status" value="1"/>
</dbReference>
<dbReference type="InterPro" id="IPR013786">
    <property type="entry name" value="AcylCoA_DH/ox_N"/>
</dbReference>
<dbReference type="Pfam" id="PF02771">
    <property type="entry name" value="Acyl-CoA_dh_N"/>
    <property type="match status" value="1"/>
</dbReference>
<dbReference type="SUPFAM" id="SSF47203">
    <property type="entry name" value="Acyl-CoA dehydrogenase C-terminal domain-like"/>
    <property type="match status" value="1"/>
</dbReference>
<dbReference type="InterPro" id="IPR037069">
    <property type="entry name" value="AcylCoA_DH/ox_N_sf"/>
</dbReference>
<evidence type="ECO:0000256" key="1">
    <source>
        <dbReference type="ARBA" id="ARBA00023002"/>
    </source>
</evidence>
<gene>
    <name evidence="4" type="ORF">FG87_17365</name>
</gene>
<protein>
    <submittedName>
        <fullName evidence="4">Acyl-CoA dehydrogenase</fullName>
    </submittedName>
</protein>
<comment type="caution">
    <text evidence="4">The sequence shown here is derived from an EMBL/GenBank/DDBJ whole genome shotgun (WGS) entry which is preliminary data.</text>
</comment>
<accession>A0ABR4ZEQ2</accession>
<organism evidence="4 5">
    <name type="scientific">Nocardia vulneris</name>
    <dbReference type="NCBI Taxonomy" id="1141657"/>
    <lineage>
        <taxon>Bacteria</taxon>
        <taxon>Bacillati</taxon>
        <taxon>Actinomycetota</taxon>
        <taxon>Actinomycetes</taxon>
        <taxon>Mycobacteriales</taxon>
        <taxon>Nocardiaceae</taxon>
        <taxon>Nocardia</taxon>
    </lineage>
</organism>
<name>A0ABR4ZEQ2_9NOCA</name>
<dbReference type="EMBL" id="JNFP01000018">
    <property type="protein sequence ID" value="KIA63860.1"/>
    <property type="molecule type" value="Genomic_DNA"/>
</dbReference>
<evidence type="ECO:0000259" key="3">
    <source>
        <dbReference type="Pfam" id="PF08028"/>
    </source>
</evidence>
<dbReference type="InterPro" id="IPR013107">
    <property type="entry name" value="Acyl-CoA_DH_C"/>
</dbReference>